<dbReference type="eggNOG" id="KOG0987">
    <property type="taxonomic scope" value="Eukaryota"/>
</dbReference>
<dbReference type="Proteomes" id="UP000000305">
    <property type="component" value="Unassembled WGS sequence"/>
</dbReference>
<accession>E9HTK3</accession>
<feature type="compositionally biased region" description="Basic and acidic residues" evidence="2">
    <location>
        <begin position="353"/>
        <end position="371"/>
    </location>
</feature>
<feature type="region of interest" description="Disordered" evidence="2">
    <location>
        <begin position="231"/>
        <end position="257"/>
    </location>
</feature>
<keyword evidence="4" id="KW-1185">Reference proteome</keyword>
<feature type="compositionally biased region" description="Basic and acidic residues" evidence="2">
    <location>
        <begin position="271"/>
        <end position="282"/>
    </location>
</feature>
<evidence type="ECO:0000313" key="3">
    <source>
        <dbReference type="EMBL" id="EFX64932.1"/>
    </source>
</evidence>
<dbReference type="OrthoDB" id="1728974at2759"/>
<feature type="compositionally biased region" description="Basic and acidic residues" evidence="2">
    <location>
        <begin position="293"/>
        <end position="345"/>
    </location>
</feature>
<reference evidence="3 4" key="1">
    <citation type="journal article" date="2011" name="Science">
        <title>The ecoresponsive genome of Daphnia pulex.</title>
        <authorList>
            <person name="Colbourne J.K."/>
            <person name="Pfrender M.E."/>
            <person name="Gilbert D."/>
            <person name="Thomas W.K."/>
            <person name="Tucker A."/>
            <person name="Oakley T.H."/>
            <person name="Tokishita S."/>
            <person name="Aerts A."/>
            <person name="Arnold G.J."/>
            <person name="Basu M.K."/>
            <person name="Bauer D.J."/>
            <person name="Caceres C.E."/>
            <person name="Carmel L."/>
            <person name="Casola C."/>
            <person name="Choi J.H."/>
            <person name="Detter J.C."/>
            <person name="Dong Q."/>
            <person name="Dusheyko S."/>
            <person name="Eads B.D."/>
            <person name="Frohlich T."/>
            <person name="Geiler-Samerotte K.A."/>
            <person name="Gerlach D."/>
            <person name="Hatcher P."/>
            <person name="Jogdeo S."/>
            <person name="Krijgsveld J."/>
            <person name="Kriventseva E.V."/>
            <person name="Kultz D."/>
            <person name="Laforsch C."/>
            <person name="Lindquist E."/>
            <person name="Lopez J."/>
            <person name="Manak J.R."/>
            <person name="Muller J."/>
            <person name="Pangilinan J."/>
            <person name="Patwardhan R.P."/>
            <person name="Pitluck S."/>
            <person name="Pritham E.J."/>
            <person name="Rechtsteiner A."/>
            <person name="Rho M."/>
            <person name="Rogozin I.B."/>
            <person name="Sakarya O."/>
            <person name="Salamov A."/>
            <person name="Schaack S."/>
            <person name="Shapiro H."/>
            <person name="Shiga Y."/>
            <person name="Skalitzky C."/>
            <person name="Smith Z."/>
            <person name="Souvorov A."/>
            <person name="Sung W."/>
            <person name="Tang Z."/>
            <person name="Tsuchiya D."/>
            <person name="Tu H."/>
            <person name="Vos H."/>
            <person name="Wang M."/>
            <person name="Wolf Y.I."/>
            <person name="Yamagata H."/>
            <person name="Yamada T."/>
            <person name="Ye Y."/>
            <person name="Shaw J.R."/>
            <person name="Andrews J."/>
            <person name="Crease T.J."/>
            <person name="Tang H."/>
            <person name="Lucas S.M."/>
            <person name="Robertson H.M."/>
            <person name="Bork P."/>
            <person name="Koonin E.V."/>
            <person name="Zdobnov E.M."/>
            <person name="Grigoriev I.V."/>
            <person name="Lynch M."/>
            <person name="Boore J.L."/>
        </authorList>
    </citation>
    <scope>NUCLEOTIDE SEQUENCE [LARGE SCALE GENOMIC DNA]</scope>
</reference>
<organism evidence="3 4">
    <name type="scientific">Daphnia pulex</name>
    <name type="common">Water flea</name>
    <dbReference type="NCBI Taxonomy" id="6669"/>
    <lineage>
        <taxon>Eukaryota</taxon>
        <taxon>Metazoa</taxon>
        <taxon>Ecdysozoa</taxon>
        <taxon>Arthropoda</taxon>
        <taxon>Crustacea</taxon>
        <taxon>Branchiopoda</taxon>
        <taxon>Diplostraca</taxon>
        <taxon>Cladocera</taxon>
        <taxon>Anomopoda</taxon>
        <taxon>Daphniidae</taxon>
        <taxon>Daphnia</taxon>
    </lineage>
</organism>
<feature type="compositionally biased region" description="Basic and acidic residues" evidence="2">
    <location>
        <begin position="68"/>
        <end position="92"/>
    </location>
</feature>
<keyword evidence="1" id="KW-0175">Coiled coil</keyword>
<name>E9HTK3_DAPPU</name>
<feature type="compositionally biased region" description="Basic and acidic residues" evidence="2">
    <location>
        <begin position="1"/>
        <end position="55"/>
    </location>
</feature>
<proteinExistence type="predicted"/>
<dbReference type="InParanoid" id="E9HTK3"/>
<sequence length="789" mass="92464">MPPRRELTREEKDEKNRKAREKRSNEDPEAKEVRLAANRERAKIAREEKRRRLNPEEVQVAKNLNAKKAREDRQAEAPDERALRQRLDAERKRVARSNETQVEHEARLHDQRIRQQLLRQEQAEEENRARLLAEAERQAVFRQEEENRARLLAEAEQQAVLRQEEENRARLLAEAERQADLRQDEQIRARLQAEAERQAALRQQEAAIILRAMNQRPACDRPRVVLANDAVAERPARQQHQARKRAADDTETAEEQRARLQAQALRKKYLRRDESEAERSARLQDQALRQKSLRNEESEAEKSSRLHEQALRQHSLRKEESEAEKWARQREQALRQKNLRTKETELGAANRQLTDKVRHEATRSKETPEERLDRAIADSFLHQINRLEETEQEAAAGREANMEWMAGYRATENEEETADRREEDRLRTELQREHQFEREREEEELRARNALQHAEIVPVETADHEAFLREMHLDRNRAGNRRTHRIACKDIVVEDRVHLLDIGDLTKICAECDAKHFEKEMPKDQKFQRCCGKGKVIIPPPKPCPQPLASLLQNQHPKSKQFMKQIRNYNSAHAFASLGANQSPPPNRGPYCYRIHGQIYHQITPLGPTPNPRYADLYFLDSAQATDYRANIQAMSGCCRILMVELDAMLREKNPYALVYKMMRQVLEEEYVQRQAANLPHYTVGMIITCDRRNVDQRRYNCPTAHEIAVVFKSSDGAPPSNRDIRGHLYIPVRGRRFIQIDTQKPINWCLSGFEPENSRMFNLQKLECLSGFEPEYSRMGLSGFEPKY</sequence>
<feature type="region of interest" description="Disordered" evidence="2">
    <location>
        <begin position="1"/>
        <end position="106"/>
    </location>
</feature>
<evidence type="ECO:0000256" key="1">
    <source>
        <dbReference type="SAM" id="Coils"/>
    </source>
</evidence>
<dbReference type="HOGENOM" id="CLU_017331_0_0_1"/>
<feature type="region of interest" description="Disordered" evidence="2">
    <location>
        <begin position="269"/>
        <end position="371"/>
    </location>
</feature>
<dbReference type="PhylomeDB" id="E9HTK3"/>
<dbReference type="AlphaFoldDB" id="E9HTK3"/>
<evidence type="ECO:0000313" key="4">
    <source>
        <dbReference type="Proteomes" id="UP000000305"/>
    </source>
</evidence>
<evidence type="ECO:0008006" key="5">
    <source>
        <dbReference type="Google" id="ProtNLM"/>
    </source>
</evidence>
<protein>
    <recommendedName>
        <fullName evidence="5">Helitron helicase-like domain-containing protein</fullName>
    </recommendedName>
</protein>
<gene>
    <name evidence="3" type="ORF">DAPPUDRAFT_265509</name>
</gene>
<dbReference type="PANTHER" id="PTHR45786">
    <property type="entry name" value="DNA BINDING PROTEIN-LIKE"/>
    <property type="match status" value="1"/>
</dbReference>
<dbReference type="EMBL" id="GL732776">
    <property type="protein sequence ID" value="EFX64932.1"/>
    <property type="molecule type" value="Genomic_DNA"/>
</dbReference>
<dbReference type="KEGG" id="dpx:DAPPUDRAFT_265509"/>
<evidence type="ECO:0000256" key="2">
    <source>
        <dbReference type="SAM" id="MobiDB-lite"/>
    </source>
</evidence>
<dbReference type="PANTHER" id="PTHR45786:SF74">
    <property type="entry name" value="ATP-DEPENDENT DNA HELICASE"/>
    <property type="match status" value="1"/>
</dbReference>
<feature type="coiled-coil region" evidence="1">
    <location>
        <begin position="114"/>
        <end position="181"/>
    </location>
</feature>